<name>A0A1F6CJ45_HANXR</name>
<dbReference type="AlphaFoldDB" id="A0A1F6CJ45"/>
<evidence type="ECO:0000256" key="4">
    <source>
        <dbReference type="ARBA" id="ARBA00022448"/>
    </source>
</evidence>
<dbReference type="PANTHER" id="PTHR42930">
    <property type="entry name" value="PHOSPHATE-SPECIFIC TRANSPORT SYSTEM ACCESSORY PROTEIN PHOU"/>
    <property type="match status" value="1"/>
</dbReference>
<evidence type="ECO:0000313" key="9">
    <source>
        <dbReference type="EMBL" id="OGG49266.1"/>
    </source>
</evidence>
<dbReference type="Proteomes" id="UP000178606">
    <property type="component" value="Unassembled WGS sequence"/>
</dbReference>
<dbReference type="SUPFAM" id="SSF109755">
    <property type="entry name" value="PhoU-like"/>
    <property type="match status" value="1"/>
</dbReference>
<dbReference type="InterPro" id="IPR026022">
    <property type="entry name" value="PhoU_dom"/>
</dbReference>
<keyword evidence="6 7" id="KW-0592">Phosphate transport</keyword>
<evidence type="ECO:0000256" key="2">
    <source>
        <dbReference type="ARBA" id="ARBA00008107"/>
    </source>
</evidence>
<dbReference type="FunFam" id="1.20.58.220:FF:000004">
    <property type="entry name" value="Phosphate-specific transport system accessory protein PhoU"/>
    <property type="match status" value="1"/>
</dbReference>
<keyword evidence="5 7" id="KW-0963">Cytoplasm</keyword>
<gene>
    <name evidence="9" type="ORF">A3F84_26455</name>
</gene>
<comment type="subcellular location">
    <subcellularLocation>
        <location evidence="1 7">Cytoplasm</location>
    </subcellularLocation>
</comment>
<sequence length="233" mass="26522">MSERHFDQKLGDLKQRMLKMAGAVEQSIQEAVRSLTTRDNALAQKVISDEKDIDQMEIEIEEEALTIFALRQPVASDLRLIAAVIKANTDLERINDKAIDIAQEALTLNRLPLLKPFIDIPRMADVAQWMVKNALDAFVNRDVALADAVRLRDDELDNLRDQIFRELLTYMMVDPATIDRAIHLILISRHLERIGDHASNIAEDVVYVVQGRIVRHRQEELRKSAENALSSGH</sequence>
<dbReference type="GO" id="GO:0030643">
    <property type="term" value="P:intracellular phosphate ion homeostasis"/>
    <property type="evidence" value="ECO:0007669"/>
    <property type="project" value="InterPro"/>
</dbReference>
<accession>A0A1F6CJ45</accession>
<evidence type="ECO:0000256" key="1">
    <source>
        <dbReference type="ARBA" id="ARBA00004496"/>
    </source>
</evidence>
<dbReference type="NCBIfam" id="TIGR02135">
    <property type="entry name" value="phoU_full"/>
    <property type="match status" value="1"/>
</dbReference>
<evidence type="ECO:0000313" key="10">
    <source>
        <dbReference type="Proteomes" id="UP000178606"/>
    </source>
</evidence>
<comment type="similarity">
    <text evidence="2 7">Belongs to the PhoU family.</text>
</comment>
<organism evidence="9 10">
    <name type="scientific">Handelsmanbacteria sp. (strain RIFCSPLOWO2_12_FULL_64_10)</name>
    <dbReference type="NCBI Taxonomy" id="1817868"/>
    <lineage>
        <taxon>Bacteria</taxon>
        <taxon>Candidatus Handelsmaniibacteriota</taxon>
    </lineage>
</organism>
<feature type="domain" description="PhoU" evidence="8">
    <location>
        <begin position="120"/>
        <end position="205"/>
    </location>
</feature>
<evidence type="ECO:0000256" key="3">
    <source>
        <dbReference type="ARBA" id="ARBA00011738"/>
    </source>
</evidence>
<evidence type="ECO:0000259" key="8">
    <source>
        <dbReference type="Pfam" id="PF01895"/>
    </source>
</evidence>
<dbReference type="GO" id="GO:0005737">
    <property type="term" value="C:cytoplasm"/>
    <property type="evidence" value="ECO:0007669"/>
    <property type="project" value="UniProtKB-SubCell"/>
</dbReference>
<evidence type="ECO:0000256" key="6">
    <source>
        <dbReference type="ARBA" id="ARBA00022592"/>
    </source>
</evidence>
<dbReference type="InterPro" id="IPR028366">
    <property type="entry name" value="PhoU"/>
</dbReference>
<dbReference type="InterPro" id="IPR038078">
    <property type="entry name" value="PhoU-like_sf"/>
</dbReference>
<dbReference type="Gene3D" id="1.20.58.220">
    <property type="entry name" value="Phosphate transport system protein phou homolog 2, domain 2"/>
    <property type="match status" value="2"/>
</dbReference>
<comment type="subunit">
    <text evidence="3 7">Homodimer.</text>
</comment>
<keyword evidence="4 7" id="KW-0813">Transport</keyword>
<dbReference type="PANTHER" id="PTHR42930:SF3">
    <property type="entry name" value="PHOSPHATE-SPECIFIC TRANSPORT SYSTEM ACCESSORY PROTEIN PHOU"/>
    <property type="match status" value="1"/>
</dbReference>
<dbReference type="Pfam" id="PF01895">
    <property type="entry name" value="PhoU"/>
    <property type="match status" value="2"/>
</dbReference>
<evidence type="ECO:0000256" key="7">
    <source>
        <dbReference type="PIRNR" id="PIRNR003107"/>
    </source>
</evidence>
<evidence type="ECO:0000256" key="5">
    <source>
        <dbReference type="ARBA" id="ARBA00022490"/>
    </source>
</evidence>
<protein>
    <recommendedName>
        <fullName evidence="7">Phosphate-specific transport system accessory protein PhoU</fullName>
    </recommendedName>
</protein>
<proteinExistence type="inferred from homology"/>
<dbReference type="GO" id="GO:0006817">
    <property type="term" value="P:phosphate ion transport"/>
    <property type="evidence" value="ECO:0007669"/>
    <property type="project" value="UniProtKB-KW"/>
</dbReference>
<dbReference type="EMBL" id="MFKF01000236">
    <property type="protein sequence ID" value="OGG49266.1"/>
    <property type="molecule type" value="Genomic_DNA"/>
</dbReference>
<comment type="caution">
    <text evidence="9">The sequence shown here is derived from an EMBL/GenBank/DDBJ whole genome shotgun (WGS) entry which is preliminary data.</text>
</comment>
<dbReference type="PIRSF" id="PIRSF003107">
    <property type="entry name" value="PhoU"/>
    <property type="match status" value="1"/>
</dbReference>
<feature type="domain" description="PhoU" evidence="8">
    <location>
        <begin position="18"/>
        <end position="104"/>
    </location>
</feature>
<dbReference type="GO" id="GO:0045936">
    <property type="term" value="P:negative regulation of phosphate metabolic process"/>
    <property type="evidence" value="ECO:0007669"/>
    <property type="project" value="InterPro"/>
</dbReference>
<comment type="function">
    <text evidence="7">Plays a role in the regulation of phosphate uptake.</text>
</comment>
<reference evidence="9 10" key="1">
    <citation type="journal article" date="2016" name="Nat. Commun.">
        <title>Thousands of microbial genomes shed light on interconnected biogeochemical processes in an aquifer system.</title>
        <authorList>
            <person name="Anantharaman K."/>
            <person name="Brown C.T."/>
            <person name="Hug L.A."/>
            <person name="Sharon I."/>
            <person name="Castelle C.J."/>
            <person name="Probst A.J."/>
            <person name="Thomas B.C."/>
            <person name="Singh A."/>
            <person name="Wilkins M.J."/>
            <person name="Karaoz U."/>
            <person name="Brodie E.L."/>
            <person name="Williams K.H."/>
            <person name="Hubbard S.S."/>
            <person name="Banfield J.F."/>
        </authorList>
    </citation>
    <scope>NUCLEOTIDE SEQUENCE [LARGE SCALE GENOMIC DNA]</scope>
    <source>
        <strain evidence="10">RIFCSPLOWO2_12_FULL_64_10</strain>
    </source>
</reference>